<protein>
    <submittedName>
        <fullName evidence="3">Protein TBRG4</fullName>
    </submittedName>
</protein>
<accession>A0A1Q9EC27</accession>
<dbReference type="InterPro" id="IPR050870">
    <property type="entry name" value="FAST_kinase"/>
</dbReference>
<dbReference type="Pfam" id="PF26188">
    <property type="entry name" value="RESC6"/>
    <property type="match status" value="1"/>
</dbReference>
<dbReference type="OrthoDB" id="5955355at2759"/>
<dbReference type="EMBL" id="LSRX01000197">
    <property type="protein sequence ID" value="OLQ04990.1"/>
    <property type="molecule type" value="Genomic_DNA"/>
</dbReference>
<dbReference type="Proteomes" id="UP000186817">
    <property type="component" value="Unassembled WGS sequence"/>
</dbReference>
<dbReference type="AlphaFoldDB" id="A0A1Q9EC27"/>
<keyword evidence="4" id="KW-1185">Reference proteome</keyword>
<dbReference type="GO" id="GO:0003723">
    <property type="term" value="F:RNA binding"/>
    <property type="evidence" value="ECO:0007669"/>
    <property type="project" value="TreeGrafter"/>
</dbReference>
<sequence>MAPWISVAALSRRHRVNNLPDILVLVDAAGGTSKLTVDTLQEALQMDVLVGVVLFFHCHVLSQGGRLYSTSDICRQLEEGDSPPLDEGSQLSVDAAGGTSKLTVDTLQEACDSFWEGDSPPLDEGSQLSMYRHVGGKQTFYPEPRDRDDPEEPRGRLRSTKAAIPLSEDERLRLHAFIERFDNAGSLEPTLRVVASEVDSFFAFQACKVLQRLAKRFGAAAAGDRRVAQLASRCAATMPGADGVSVSRGLWALKRLGLRHDEMLQAAALRLPEVLGDCGPISLATAWHAFEVLQFEPAECLAKLTEQVLQRTSECDAPEASDLGHELLDSHPKRVLFKLCGAMHVRSNEGKFSARHLAVCFHAAAKVGLRDEALCEIVARRFSHHIEDTDALALTSAVYACGLVAYFDELFFQKVSDWLLRALELSRRRLEPQQVSNMVYTFGKLGFKKEEVLLRCAEFAMSDFWRFKTQELDNLTYGMALLKYRHDPYLNALAGHLVEGGRVLQLDAQSLVSMAYSSGLLGFANPVMLRALGDQAIPKLQRFKAEEFSIMVYSLGLLNFRHHDLLSAMVQEVPAALPRFTTQNMSNLLHGLGLVTFDRDDDFVRGVADHLASRLGEATGQDIANPVTALMRMCIPHDRFFRTVASFITNPSSPLPLRDFTPQEIANTIYGFDALQVFDHILFEQVKTETLKRVEDFIPQEAANVLWACAKQGFGNVEFFEEVLVRCAPFAEA</sequence>
<dbReference type="PANTHER" id="PTHR21228:SF40">
    <property type="entry name" value="LD45607P"/>
    <property type="match status" value="1"/>
</dbReference>
<evidence type="ECO:0000313" key="4">
    <source>
        <dbReference type="Proteomes" id="UP000186817"/>
    </source>
</evidence>
<feature type="region of interest" description="Disordered" evidence="1">
    <location>
        <begin position="137"/>
        <end position="157"/>
    </location>
</feature>
<proteinExistence type="predicted"/>
<name>A0A1Q9EC27_SYMMI</name>
<reference evidence="3 4" key="1">
    <citation type="submission" date="2016-02" db="EMBL/GenBank/DDBJ databases">
        <title>Genome analysis of coral dinoflagellate symbionts highlights evolutionary adaptations to a symbiotic lifestyle.</title>
        <authorList>
            <person name="Aranda M."/>
            <person name="Li Y."/>
            <person name="Liew Y.J."/>
            <person name="Baumgarten S."/>
            <person name="Simakov O."/>
            <person name="Wilson M."/>
            <person name="Piel J."/>
            <person name="Ashoor H."/>
            <person name="Bougouffa S."/>
            <person name="Bajic V.B."/>
            <person name="Ryu T."/>
            <person name="Ravasi T."/>
            <person name="Bayer T."/>
            <person name="Micklem G."/>
            <person name="Kim H."/>
            <person name="Bhak J."/>
            <person name="Lajeunesse T.C."/>
            <person name="Voolstra C.R."/>
        </authorList>
    </citation>
    <scope>NUCLEOTIDE SEQUENCE [LARGE SCALE GENOMIC DNA]</scope>
    <source>
        <strain evidence="3 4">CCMP2467</strain>
    </source>
</reference>
<dbReference type="GO" id="GO:0044528">
    <property type="term" value="P:regulation of mitochondrial mRNA stability"/>
    <property type="evidence" value="ECO:0007669"/>
    <property type="project" value="TreeGrafter"/>
</dbReference>
<dbReference type="GO" id="GO:0035770">
    <property type="term" value="C:ribonucleoprotein granule"/>
    <property type="evidence" value="ECO:0007669"/>
    <property type="project" value="TreeGrafter"/>
</dbReference>
<organism evidence="3 4">
    <name type="scientific">Symbiodinium microadriaticum</name>
    <name type="common">Dinoflagellate</name>
    <name type="synonym">Zooxanthella microadriatica</name>
    <dbReference type="NCBI Taxonomy" id="2951"/>
    <lineage>
        <taxon>Eukaryota</taxon>
        <taxon>Sar</taxon>
        <taxon>Alveolata</taxon>
        <taxon>Dinophyceae</taxon>
        <taxon>Suessiales</taxon>
        <taxon>Symbiodiniaceae</taxon>
        <taxon>Symbiodinium</taxon>
    </lineage>
</organism>
<comment type="caution">
    <text evidence="3">The sequence shown here is derived from an EMBL/GenBank/DDBJ whole genome shotgun (WGS) entry which is preliminary data.</text>
</comment>
<evidence type="ECO:0000259" key="2">
    <source>
        <dbReference type="Pfam" id="PF26188"/>
    </source>
</evidence>
<evidence type="ECO:0000313" key="3">
    <source>
        <dbReference type="EMBL" id="OLQ04990.1"/>
    </source>
</evidence>
<dbReference type="PANTHER" id="PTHR21228">
    <property type="entry name" value="FAST LEU-RICH DOMAIN-CONTAINING"/>
    <property type="match status" value="1"/>
</dbReference>
<dbReference type="GO" id="GO:0005759">
    <property type="term" value="C:mitochondrial matrix"/>
    <property type="evidence" value="ECO:0007669"/>
    <property type="project" value="TreeGrafter"/>
</dbReference>
<feature type="domain" description="RNA-editing substrate-binding complex 6 protein" evidence="2">
    <location>
        <begin position="430"/>
        <end position="711"/>
    </location>
</feature>
<dbReference type="GO" id="GO:0000963">
    <property type="term" value="P:mitochondrial RNA processing"/>
    <property type="evidence" value="ECO:0007669"/>
    <property type="project" value="TreeGrafter"/>
</dbReference>
<feature type="compositionally biased region" description="Basic and acidic residues" evidence="1">
    <location>
        <begin position="143"/>
        <end position="155"/>
    </location>
</feature>
<dbReference type="InterPro" id="IPR058917">
    <property type="entry name" value="RESC6_dom"/>
</dbReference>
<evidence type="ECO:0000256" key="1">
    <source>
        <dbReference type="SAM" id="MobiDB-lite"/>
    </source>
</evidence>
<gene>
    <name evidence="3" type="primary">TBRG4</name>
    <name evidence="3" type="ORF">AK812_SmicGene11912</name>
</gene>